<feature type="region of interest" description="Disordered" evidence="1">
    <location>
        <begin position="78"/>
        <end position="99"/>
    </location>
</feature>
<evidence type="ECO:0000256" key="1">
    <source>
        <dbReference type="SAM" id="MobiDB-lite"/>
    </source>
</evidence>
<sequence length="475" mass="53130">MSSSVDKKRARDRRAQQNLRDKRAQYIRVLESQVQLCRELHGTPRSSGNDEALRALQEENAVLKARQQSLRALVQTWDTDADEPSPYPRGPNAHPQKSLECDHRATQPNETDGPSNQGYSIDASIDLGWPNIDLRASASILRSGSLPLDDWHVASAGSHAARVQQPSTSPSSSMLSLSPSWPTIGSLDLFTQVETAATATSTSRAEVNNTNKAITPISSLVDYAQVHLTTQVVAAEASSIIVEQNASGQDGIRLRKSAPRALPTGSRSFHPAALVPRTRCADFEEASIGWAWEAHAAASLVSPDTPSPLDLLYDTRQNPLANSIRRALKVCPCRDPEKLAIGWLAYLFVKWRGQPTAERFERLPLFMKLALAPRSLPLVGFQDVLLWSRLRQNIRNQDTYDVDEVLRTFARCLRVRWTLHDEILTERENRLVMRREFLNQIMNEDGWGLTMDFVTQYPELVQGLDRQAIIISRIC</sequence>
<dbReference type="InterPro" id="IPR046347">
    <property type="entry name" value="bZIP_sf"/>
</dbReference>
<feature type="region of interest" description="Disordered" evidence="1">
    <location>
        <begin position="1"/>
        <end position="23"/>
    </location>
</feature>
<dbReference type="GO" id="GO:0003700">
    <property type="term" value="F:DNA-binding transcription factor activity"/>
    <property type="evidence" value="ECO:0007669"/>
    <property type="project" value="InterPro"/>
</dbReference>
<dbReference type="PANTHER" id="PTHR37012">
    <property type="entry name" value="B-ZIP TRANSCRIPTION FACTOR (EUROFUNG)-RELATED"/>
    <property type="match status" value="1"/>
</dbReference>
<dbReference type="Gene3D" id="1.20.5.170">
    <property type="match status" value="1"/>
</dbReference>
<evidence type="ECO:0000313" key="3">
    <source>
        <dbReference type="Proteomes" id="UP000028045"/>
    </source>
</evidence>
<reference evidence="2 3" key="1">
    <citation type="journal article" date="2014" name="BMC Genomics">
        <title>Comparative genome sequencing reveals chemotype-specific gene clusters in the toxigenic black mold Stachybotrys.</title>
        <authorList>
            <person name="Semeiks J."/>
            <person name="Borek D."/>
            <person name="Otwinowski Z."/>
            <person name="Grishin N.V."/>
        </authorList>
    </citation>
    <scope>NUCLEOTIDE SEQUENCE [LARGE SCALE GENOMIC DNA]</scope>
    <source>
        <strain evidence="3">CBS 109288 / IBT 7711</strain>
    </source>
</reference>
<proteinExistence type="predicted"/>
<dbReference type="EMBL" id="KL648750">
    <property type="protein sequence ID" value="KEY64173.1"/>
    <property type="molecule type" value="Genomic_DNA"/>
</dbReference>
<dbReference type="AlphaFoldDB" id="A0A084AFU4"/>
<dbReference type="SUPFAM" id="SSF57959">
    <property type="entry name" value="Leucine zipper domain"/>
    <property type="match status" value="1"/>
</dbReference>
<dbReference type="HOGENOM" id="CLU_030985_0_0_1"/>
<evidence type="ECO:0000313" key="2">
    <source>
        <dbReference type="EMBL" id="KEY64173.1"/>
    </source>
</evidence>
<protein>
    <recommendedName>
        <fullName evidence="4">BZIP domain-containing protein</fullName>
    </recommendedName>
</protein>
<dbReference type="PANTHER" id="PTHR37012:SF6">
    <property type="entry name" value="BZIP TRANSCRIPTION FACTOR"/>
    <property type="match status" value="1"/>
</dbReference>
<name>A0A084AFU4_STACB</name>
<dbReference type="Pfam" id="PF11905">
    <property type="entry name" value="DUF3425"/>
    <property type="match status" value="1"/>
</dbReference>
<dbReference type="Proteomes" id="UP000028045">
    <property type="component" value="Unassembled WGS sequence"/>
</dbReference>
<evidence type="ECO:0008006" key="4">
    <source>
        <dbReference type="Google" id="ProtNLM"/>
    </source>
</evidence>
<accession>A0A084AFU4</accession>
<dbReference type="InterPro" id="IPR021833">
    <property type="entry name" value="DUF3425"/>
</dbReference>
<keyword evidence="3" id="KW-1185">Reference proteome</keyword>
<gene>
    <name evidence="2" type="ORF">S7711_03466</name>
</gene>
<dbReference type="CDD" id="cd14688">
    <property type="entry name" value="bZIP_YAP"/>
    <property type="match status" value="1"/>
</dbReference>
<organism evidence="2 3">
    <name type="scientific">Stachybotrys chartarum (strain CBS 109288 / IBT 7711)</name>
    <name type="common">Toxic black mold</name>
    <name type="synonym">Stilbospora chartarum</name>
    <dbReference type="NCBI Taxonomy" id="1280523"/>
    <lineage>
        <taxon>Eukaryota</taxon>
        <taxon>Fungi</taxon>
        <taxon>Dikarya</taxon>
        <taxon>Ascomycota</taxon>
        <taxon>Pezizomycotina</taxon>
        <taxon>Sordariomycetes</taxon>
        <taxon>Hypocreomycetidae</taxon>
        <taxon>Hypocreales</taxon>
        <taxon>Stachybotryaceae</taxon>
        <taxon>Stachybotrys</taxon>
    </lineage>
</organism>